<keyword evidence="4" id="KW-1185">Reference proteome</keyword>
<dbReference type="Pfam" id="PF00617">
    <property type="entry name" value="RasGEF"/>
    <property type="match status" value="1"/>
</dbReference>
<dbReference type="SUPFAM" id="SSF48366">
    <property type="entry name" value="Ras GEF"/>
    <property type="match status" value="1"/>
</dbReference>
<sequence length="640" mass="70056">MDSRNTGVAAIVHNDTEQDDILREQIESARAIGNLQISFHGHIRLANAVLVRLAARTQQLYEPGTSNSQTKALLADLDLLVAEIRQDVVLAEKVTTTHRPATSPLDLPDCSLPKSASSCNRFLPMLPLSSLTRKLAASAQRYHVANAKYQQTSHAPAGDPSSLTVMRKLLEDTNIERDRLTQIQAQMDTIATSSITAFSAANLALHMASVSVDLFSSIPIQLELQSLASFESVGDHTRHCLDWHQYLKHMAISAIVLCTSNSVFGDLTINRPGALDPPTNDHARAAAIENIVSTICHLAYVYRNLECSTALVEALQCPSVQHLRKSWKLVRPEILDQYTHFVDLLGYEGLLDLLSEMIVSHQHATSLQPLALDSTSNIFVVAVPCMHHAVAALVDMRNAFGTDSSGLSTLSEMGTQKMQDILSLMHACQSNSPYSPSHISSTGKVPVPSSIAQPIPTPMPKMDIPLPLSPKSLSNLPAPNEALTHWLLTRVYHDMSVLQAHSFKFCSGVDGDGRPDQNGGDILSNGTLSVWDVVSRAYKSRQIALLQQQQYVERQARRLTPPQPQSPKQLQPNVASLSLFNTSDRQVLSVGLESPLPNTSPTSLPHDQDEKLDGVQHPVRDDEAAFDASLLDRFARLTQN</sequence>
<reference evidence="3 4" key="1">
    <citation type="submission" date="2021-02" db="EMBL/GenBank/DDBJ databases">
        <title>Variation within the Batrachochytrium salamandrivorans European outbreak.</title>
        <authorList>
            <person name="Kelly M."/>
            <person name="Pasmans F."/>
            <person name="Shea T.P."/>
            <person name="Munoz J.F."/>
            <person name="Carranza S."/>
            <person name="Cuomo C.A."/>
            <person name="Martel A."/>
        </authorList>
    </citation>
    <scope>NUCLEOTIDE SEQUENCE [LARGE SCALE GENOMIC DNA]</scope>
    <source>
        <strain evidence="3 4">AMFP18/2</strain>
    </source>
</reference>
<dbReference type="SMART" id="SM00147">
    <property type="entry name" value="RasGEF"/>
    <property type="match status" value="1"/>
</dbReference>
<dbReference type="InterPro" id="IPR023578">
    <property type="entry name" value="Ras_GEF_dom_sf"/>
</dbReference>
<gene>
    <name evidence="3" type="ORF">BASA50_003414</name>
</gene>
<protein>
    <recommendedName>
        <fullName evidence="2">Ras-GEF domain-containing protein</fullName>
    </recommendedName>
</protein>
<dbReference type="Proteomes" id="UP001648503">
    <property type="component" value="Unassembled WGS sequence"/>
</dbReference>
<feature type="compositionally biased region" description="Low complexity" evidence="1">
    <location>
        <begin position="594"/>
        <end position="605"/>
    </location>
</feature>
<evidence type="ECO:0000259" key="2">
    <source>
        <dbReference type="SMART" id="SM00147"/>
    </source>
</evidence>
<proteinExistence type="predicted"/>
<evidence type="ECO:0000313" key="3">
    <source>
        <dbReference type="EMBL" id="KAH6598908.1"/>
    </source>
</evidence>
<dbReference type="InterPro" id="IPR036964">
    <property type="entry name" value="RASGEF_cat_dom_sf"/>
</dbReference>
<comment type="caution">
    <text evidence="3">The sequence shown here is derived from an EMBL/GenBank/DDBJ whole genome shotgun (WGS) entry which is preliminary data.</text>
</comment>
<feature type="region of interest" description="Disordered" evidence="1">
    <location>
        <begin position="592"/>
        <end position="613"/>
    </location>
</feature>
<dbReference type="EMBL" id="JAFCIX010000093">
    <property type="protein sequence ID" value="KAH6598908.1"/>
    <property type="molecule type" value="Genomic_DNA"/>
</dbReference>
<dbReference type="InterPro" id="IPR001895">
    <property type="entry name" value="RASGEF_cat_dom"/>
</dbReference>
<accession>A0ABQ8FIP2</accession>
<organism evidence="3 4">
    <name type="scientific">Batrachochytrium salamandrivorans</name>
    <dbReference type="NCBI Taxonomy" id="1357716"/>
    <lineage>
        <taxon>Eukaryota</taxon>
        <taxon>Fungi</taxon>
        <taxon>Fungi incertae sedis</taxon>
        <taxon>Chytridiomycota</taxon>
        <taxon>Chytridiomycota incertae sedis</taxon>
        <taxon>Chytridiomycetes</taxon>
        <taxon>Rhizophydiales</taxon>
        <taxon>Rhizophydiales incertae sedis</taxon>
        <taxon>Batrachochytrium</taxon>
    </lineage>
</organism>
<feature type="domain" description="Ras-GEF" evidence="2">
    <location>
        <begin position="195"/>
        <end position="484"/>
    </location>
</feature>
<evidence type="ECO:0000313" key="4">
    <source>
        <dbReference type="Proteomes" id="UP001648503"/>
    </source>
</evidence>
<name>A0ABQ8FIP2_9FUNG</name>
<dbReference type="Gene3D" id="1.10.840.10">
    <property type="entry name" value="Ras guanine-nucleotide exchange factors catalytic domain"/>
    <property type="match status" value="1"/>
</dbReference>
<evidence type="ECO:0000256" key="1">
    <source>
        <dbReference type="SAM" id="MobiDB-lite"/>
    </source>
</evidence>